<keyword evidence="9" id="KW-0614">Plasmid</keyword>
<keyword evidence="6" id="KW-0574">Periplasm</keyword>
<dbReference type="PANTHER" id="PTHR43649:SF28">
    <property type="entry name" value="BINDING PROTEIN COMPONENT OF ABC SUGAR TRANSPORTER-RELATED"/>
    <property type="match status" value="1"/>
</dbReference>
<keyword evidence="4" id="KW-0762">Sugar transport</keyword>
<evidence type="ECO:0000256" key="5">
    <source>
        <dbReference type="ARBA" id="ARBA00022729"/>
    </source>
</evidence>
<keyword evidence="5" id="KW-0732">Signal</keyword>
<evidence type="ECO:0000256" key="4">
    <source>
        <dbReference type="ARBA" id="ARBA00022597"/>
    </source>
</evidence>
<evidence type="ECO:0000256" key="8">
    <source>
        <dbReference type="ARBA" id="ARBA00049753"/>
    </source>
</evidence>
<sequence>MLNLMPHRLALCLFMLFQTVGQQPEAADLMTHWNSKGETAALQEISSAVTRRGGTMTVVHMPTSVELRKTFMRLYGDGRPPAALHWYQDGDTKHFIELGMFSEINALTPTSGWSDVLAPVVLDRISHKGKIHFVPVGVHVENWLWVNKAVLADHGLALPKSWADIVATARRLKEQGIEPLVVTDDDWVRAILLRAVLADLIGPPDKANQRPDWQAVLQHPRLKEVVQTLVDLNPLLSRDKSKRSWSEGASDLIEGKAAFYLMGDWLKGELPPVGDNRRDQIACLVPPGNDWLLTVVVDSLAFPPSANPEIRMAQAQIIAATMDPKVQVAFSNIKGSIPPRLDTETGDLDDCARLALFKIADPAVSTYQLEPHTDSPTAAVRFWMALDDALWQPGITVDEVLATLRRVEAESR</sequence>
<dbReference type="InterPro" id="IPR050490">
    <property type="entry name" value="Bact_solute-bd_prot1"/>
</dbReference>
<dbReference type="Proteomes" id="UP000308530">
    <property type="component" value="Plasmid pPRADMK78_01"/>
</dbReference>
<dbReference type="InterPro" id="IPR006059">
    <property type="entry name" value="SBP"/>
</dbReference>
<proteinExistence type="inferred from homology"/>
<gene>
    <name evidence="9" type="ORF">FE840_018285</name>
</gene>
<geneLocation type="plasmid" evidence="9 10">
    <name>pPRADMK78_01</name>
</geneLocation>
<comment type="function">
    <text evidence="7">Part of a binding-protein-dependent transport system for a sugar.</text>
</comment>
<evidence type="ECO:0000256" key="6">
    <source>
        <dbReference type="ARBA" id="ARBA00022764"/>
    </source>
</evidence>
<accession>A0ABX6QSL1</accession>
<evidence type="ECO:0000256" key="7">
    <source>
        <dbReference type="ARBA" id="ARBA00049629"/>
    </source>
</evidence>
<name>A0ABX6QSL1_9HYPH</name>
<evidence type="ECO:0000256" key="3">
    <source>
        <dbReference type="ARBA" id="ARBA00022448"/>
    </source>
</evidence>
<dbReference type="EMBL" id="CP058351">
    <property type="protein sequence ID" value="QLF71603.1"/>
    <property type="molecule type" value="Genomic_DNA"/>
</dbReference>
<evidence type="ECO:0000256" key="2">
    <source>
        <dbReference type="ARBA" id="ARBA00008520"/>
    </source>
</evidence>
<comment type="subcellular location">
    <subcellularLocation>
        <location evidence="1">Periplasm</location>
    </subcellularLocation>
</comment>
<evidence type="ECO:0000313" key="10">
    <source>
        <dbReference type="Proteomes" id="UP000308530"/>
    </source>
</evidence>
<dbReference type="RefSeq" id="WP_138287413.1">
    <property type="nucleotide sequence ID" value="NZ_CP058351.1"/>
</dbReference>
<dbReference type="Pfam" id="PF01547">
    <property type="entry name" value="SBP_bac_1"/>
    <property type="match status" value="1"/>
</dbReference>
<keyword evidence="3" id="KW-0813">Transport</keyword>
<evidence type="ECO:0000256" key="1">
    <source>
        <dbReference type="ARBA" id="ARBA00004418"/>
    </source>
</evidence>
<keyword evidence="10" id="KW-1185">Reference proteome</keyword>
<dbReference type="SUPFAM" id="SSF53850">
    <property type="entry name" value="Periplasmic binding protein-like II"/>
    <property type="match status" value="1"/>
</dbReference>
<dbReference type="Gene3D" id="3.40.190.10">
    <property type="entry name" value="Periplasmic binding protein-like II"/>
    <property type="match status" value="2"/>
</dbReference>
<evidence type="ECO:0000313" key="9">
    <source>
        <dbReference type="EMBL" id="QLF71603.1"/>
    </source>
</evidence>
<comment type="similarity">
    <text evidence="2">Belongs to the bacterial solute-binding protein 1 family.</text>
</comment>
<organism evidence="9 10">
    <name type="scientific">Peteryoungia desertarenae</name>
    <dbReference type="NCBI Taxonomy" id="1813451"/>
    <lineage>
        <taxon>Bacteria</taxon>
        <taxon>Pseudomonadati</taxon>
        <taxon>Pseudomonadota</taxon>
        <taxon>Alphaproteobacteria</taxon>
        <taxon>Hyphomicrobiales</taxon>
        <taxon>Rhizobiaceae</taxon>
        <taxon>Peteryoungia</taxon>
    </lineage>
</organism>
<protein>
    <recommendedName>
        <fullName evidence="8">Probable sugar-binding periplasmic protein</fullName>
    </recommendedName>
</protein>
<dbReference type="PANTHER" id="PTHR43649">
    <property type="entry name" value="ARABINOSE-BINDING PROTEIN-RELATED"/>
    <property type="match status" value="1"/>
</dbReference>
<reference evidence="9 10" key="1">
    <citation type="submission" date="2020-06" db="EMBL/GenBank/DDBJ databases">
        <title>Genome sequence of Rhizobium sp strain ADMK78.</title>
        <authorList>
            <person name="Rahi P."/>
        </authorList>
    </citation>
    <scope>NUCLEOTIDE SEQUENCE [LARGE SCALE GENOMIC DNA]</scope>
    <source>
        <strain evidence="9 10">ADMK78</strain>
        <plasmid evidence="9 10">pPRADMK78_01</plasmid>
    </source>
</reference>